<dbReference type="SUPFAM" id="SSF53300">
    <property type="entry name" value="vWA-like"/>
    <property type="match status" value="1"/>
</dbReference>
<feature type="compositionally biased region" description="Basic residues" evidence="1">
    <location>
        <begin position="180"/>
        <end position="197"/>
    </location>
</feature>
<protein>
    <recommendedName>
        <fullName evidence="4">VWFA domain-containing protein</fullName>
    </recommendedName>
</protein>
<sequence>MTNASAQQVIRIKKRMTLLLSEQRTKNNCWDEFIGSNTFLNTGDTDQDPVFCWAFFEEIFHDKPLIWEIDKLQVVVHSNNMDLFVIMDASKSISGDSFQREKTWAQQLFERIKRKYVRMNAAMVAQGPTDLNVCHCQPSCHPEELNSQCLMCQTKFLFFICQKYVQYKFLTCNRPSIKQPTKHPIKPRQNPNKHHTKVQSDINQSTNKSPNFEPNFVSNKSSIKAGEIFKVIRSVIIQFVMQKELDLGD</sequence>
<accession>X6MLV5</accession>
<organism evidence="2 3">
    <name type="scientific">Reticulomyxa filosa</name>
    <dbReference type="NCBI Taxonomy" id="46433"/>
    <lineage>
        <taxon>Eukaryota</taxon>
        <taxon>Sar</taxon>
        <taxon>Rhizaria</taxon>
        <taxon>Retaria</taxon>
        <taxon>Foraminifera</taxon>
        <taxon>Monothalamids</taxon>
        <taxon>Reticulomyxidae</taxon>
        <taxon>Reticulomyxa</taxon>
    </lineage>
</organism>
<evidence type="ECO:0000313" key="3">
    <source>
        <dbReference type="Proteomes" id="UP000023152"/>
    </source>
</evidence>
<dbReference type="AlphaFoldDB" id="X6MLV5"/>
<keyword evidence="3" id="KW-1185">Reference proteome</keyword>
<name>X6MLV5_RETFI</name>
<reference evidence="2 3" key="1">
    <citation type="journal article" date="2013" name="Curr. Biol.">
        <title>The Genome of the Foraminiferan Reticulomyxa filosa.</title>
        <authorList>
            <person name="Glockner G."/>
            <person name="Hulsmann N."/>
            <person name="Schleicher M."/>
            <person name="Noegel A.A."/>
            <person name="Eichinger L."/>
            <person name="Gallinger C."/>
            <person name="Pawlowski J."/>
            <person name="Sierra R."/>
            <person name="Euteneuer U."/>
            <person name="Pillet L."/>
            <person name="Moustafa A."/>
            <person name="Platzer M."/>
            <person name="Groth M."/>
            <person name="Szafranski K."/>
            <person name="Schliwa M."/>
        </authorList>
    </citation>
    <scope>NUCLEOTIDE SEQUENCE [LARGE SCALE GENOMIC DNA]</scope>
</reference>
<proteinExistence type="predicted"/>
<feature type="compositionally biased region" description="Polar residues" evidence="1">
    <location>
        <begin position="199"/>
        <end position="214"/>
    </location>
</feature>
<evidence type="ECO:0008006" key="4">
    <source>
        <dbReference type="Google" id="ProtNLM"/>
    </source>
</evidence>
<comment type="caution">
    <text evidence="2">The sequence shown here is derived from an EMBL/GenBank/DDBJ whole genome shotgun (WGS) entry which is preliminary data.</text>
</comment>
<evidence type="ECO:0000313" key="2">
    <source>
        <dbReference type="EMBL" id="ETO14988.1"/>
    </source>
</evidence>
<feature type="region of interest" description="Disordered" evidence="1">
    <location>
        <begin position="179"/>
        <end position="214"/>
    </location>
</feature>
<gene>
    <name evidence="2" type="ORF">RFI_22381</name>
</gene>
<evidence type="ECO:0000256" key="1">
    <source>
        <dbReference type="SAM" id="MobiDB-lite"/>
    </source>
</evidence>
<dbReference type="Proteomes" id="UP000023152">
    <property type="component" value="Unassembled WGS sequence"/>
</dbReference>
<dbReference type="InterPro" id="IPR036465">
    <property type="entry name" value="vWFA_dom_sf"/>
</dbReference>
<dbReference type="EMBL" id="ASPP01019576">
    <property type="protein sequence ID" value="ETO14988.1"/>
    <property type="molecule type" value="Genomic_DNA"/>
</dbReference>